<reference evidence="1" key="2">
    <citation type="journal article" date="2014" name="ISME J.">
        <title>Microbial stratification in low pH oxic and suboxic macroscopic growths along an acid mine drainage.</title>
        <authorList>
            <person name="Mendez-Garcia C."/>
            <person name="Mesa V."/>
            <person name="Sprenger R.R."/>
            <person name="Richter M."/>
            <person name="Diez M.S."/>
            <person name="Solano J."/>
            <person name="Bargiela R."/>
            <person name="Golyshina O.V."/>
            <person name="Manteca A."/>
            <person name="Ramos J.L."/>
            <person name="Gallego J.R."/>
            <person name="Llorente I."/>
            <person name="Martins Dos Santos V.A."/>
            <person name="Jensen O.N."/>
            <person name="Pelaez A.I."/>
            <person name="Sanchez J."/>
            <person name="Ferrer M."/>
        </authorList>
    </citation>
    <scope>NUCLEOTIDE SEQUENCE</scope>
</reference>
<gene>
    <name evidence="1" type="ORF">B1B_06109</name>
</gene>
<feature type="non-terminal residue" evidence="1">
    <location>
        <position position="162"/>
    </location>
</feature>
<organism evidence="1">
    <name type="scientific">mine drainage metagenome</name>
    <dbReference type="NCBI Taxonomy" id="410659"/>
    <lineage>
        <taxon>unclassified sequences</taxon>
        <taxon>metagenomes</taxon>
        <taxon>ecological metagenomes</taxon>
    </lineage>
</organism>
<evidence type="ECO:0000313" key="1">
    <source>
        <dbReference type="EMBL" id="EQD66914.1"/>
    </source>
</evidence>
<feature type="non-terminal residue" evidence="1">
    <location>
        <position position="1"/>
    </location>
</feature>
<accession>T1CJE2</accession>
<proteinExistence type="predicted"/>
<dbReference type="EMBL" id="AUZY01003891">
    <property type="protein sequence ID" value="EQD66914.1"/>
    <property type="molecule type" value="Genomic_DNA"/>
</dbReference>
<protein>
    <submittedName>
        <fullName evidence="1">Transcriptional regulator, AsnC family</fullName>
    </submittedName>
</protein>
<name>T1CJE2_9ZZZZ</name>
<dbReference type="AlphaFoldDB" id="T1CJE2"/>
<reference evidence="1" key="1">
    <citation type="submission" date="2013-08" db="EMBL/GenBank/DDBJ databases">
        <authorList>
            <person name="Mendez C."/>
            <person name="Richter M."/>
            <person name="Ferrer M."/>
            <person name="Sanchez J."/>
        </authorList>
    </citation>
    <scope>NUCLEOTIDE SEQUENCE</scope>
</reference>
<comment type="caution">
    <text evidence="1">The sequence shown here is derived from an EMBL/GenBank/DDBJ whole genome shotgun (WGS) entry which is preliminary data.</text>
</comment>
<sequence length="162" mass="18583">RKTKDQLLESEYAVMKELNHDASITFTDVDALYGLKSGNAYYTFGRLLERKTIRRPTIVMEYLPTRYVAFLYVVQKDVVLFNSNRQGYLSSIIEESEHPVDKYAQVEDVSAPYGFILLAPIFDENELEKLQDELRATAKGTLLRTSLITTVLIGGLGYRRFD</sequence>